<dbReference type="PANTHER" id="PTHR23505">
    <property type="entry name" value="SPINSTER"/>
    <property type="match status" value="1"/>
</dbReference>
<dbReference type="KEGG" id="lmat:92516572"/>
<comment type="subcellular location">
    <subcellularLocation>
        <location evidence="1">Membrane</location>
        <topology evidence="1">Multi-pass membrane protein</topology>
    </subcellularLocation>
</comment>
<keyword evidence="10" id="KW-1185">Reference proteome</keyword>
<keyword evidence="3 7" id="KW-0812">Transmembrane</keyword>
<evidence type="ECO:0000256" key="6">
    <source>
        <dbReference type="ARBA" id="ARBA00024338"/>
    </source>
</evidence>
<dbReference type="RefSeq" id="XP_067179407.1">
    <property type="nucleotide sequence ID" value="XM_067324060.1"/>
</dbReference>
<feature type="transmembrane region" description="Helical" evidence="7">
    <location>
        <begin position="258"/>
        <end position="283"/>
    </location>
</feature>
<dbReference type="GO" id="GO:0016020">
    <property type="term" value="C:membrane"/>
    <property type="evidence" value="ECO:0007669"/>
    <property type="project" value="UniProtKB-SubCell"/>
</dbReference>
<evidence type="ECO:0000256" key="4">
    <source>
        <dbReference type="ARBA" id="ARBA00022989"/>
    </source>
</evidence>
<feature type="transmembrane region" description="Helical" evidence="7">
    <location>
        <begin position="172"/>
        <end position="194"/>
    </location>
</feature>
<feature type="transmembrane region" description="Helical" evidence="7">
    <location>
        <begin position="206"/>
        <end position="229"/>
    </location>
</feature>
<dbReference type="Gene3D" id="1.20.1250.20">
    <property type="entry name" value="MFS general substrate transporter like domains"/>
    <property type="match status" value="1"/>
</dbReference>
<feature type="domain" description="Major facilitator superfamily (MFS) profile" evidence="8">
    <location>
        <begin position="41"/>
        <end position="488"/>
    </location>
</feature>
<name>A0A836GVN0_9TRYP</name>
<feature type="transmembrane region" description="Helical" evidence="7">
    <location>
        <begin position="463"/>
        <end position="483"/>
    </location>
</feature>
<dbReference type="PROSITE" id="PS50850">
    <property type="entry name" value="MFS"/>
    <property type="match status" value="1"/>
</dbReference>
<protein>
    <recommendedName>
        <fullName evidence="8">Major facilitator superfamily (MFS) profile domain-containing protein</fullName>
    </recommendedName>
</protein>
<feature type="transmembrane region" description="Helical" evidence="7">
    <location>
        <begin position="295"/>
        <end position="318"/>
    </location>
</feature>
<keyword evidence="4 7" id="KW-1133">Transmembrane helix</keyword>
<dbReference type="OrthoDB" id="6770063at2759"/>
<reference evidence="10" key="2">
    <citation type="journal article" date="2021" name="Sci. Data">
        <title>Chromosome-scale genome sequencing, assembly and annotation of six genomes from subfamily Leishmaniinae.</title>
        <authorList>
            <person name="Almutairi H."/>
            <person name="Urbaniak M.D."/>
            <person name="Bates M.D."/>
            <person name="Jariyapan N."/>
            <person name="Kwakye-Nuako G."/>
            <person name="Thomaz Soccol V."/>
            <person name="Al-Salem W.S."/>
            <person name="Dillon R.J."/>
            <person name="Bates P.A."/>
            <person name="Gatherer D."/>
        </authorList>
    </citation>
    <scope>NUCLEOTIDE SEQUENCE [LARGE SCALE GENOMIC DNA]</scope>
</reference>
<keyword evidence="2" id="KW-0813">Transport</keyword>
<comment type="caution">
    <text evidence="9">The sequence shown here is derived from an EMBL/GenBank/DDBJ whole genome shotgun (WGS) entry which is preliminary data.</text>
</comment>
<feature type="transmembrane region" description="Helical" evidence="7">
    <location>
        <begin position="115"/>
        <end position="137"/>
    </location>
</feature>
<keyword evidence="5 7" id="KW-0472">Membrane</keyword>
<sequence length="538" mass="56883">MVVVDAPDETTLIPSDAVPHMTSATCAENAMHESQMLPRTVLWILTAMNFLLYFDRGATVGAIFSIRSDRTLTEHGSPLSDAQSGFLASGFVIGYLVASPILTSCGSAWGSRTVILFGLALWAAACLACAVSCSYAALLTCRTLVGVAEAAFVGFVVTIIDNIAPPVSRTSWIGFFYSMIPIGTAVGMGCGGVLTSYPTLWGITPWRVIFVAQVGVVLPLAALLCHIPARYHLPPAVLSVSRTSFLTATTDVLGNTNYMLLVLGFSTHCFVTGALSIWSIPFLHEGPLQLGKKAAAAFMGAATASSGVVGSLLGGLAVDHWGGSAGPAGATQCQKFNILMILIALPSGEVALFSTNAFVFALSFIVGVVALFAITAPMNASILTIVPADIRPYAVSYSVFIIHFLGDFLSPTLTGLLSDYLGRHCRDRSIDACYGSEEPFQCAWIAEADGQGRCLSRVQLRDAISFVFMYLLVALPCWAAVWWRIQRKVKLADVSVGSTGELPPSCMPTAPAFLVSAPNGAPNDPHCASACDKQPRHP</sequence>
<evidence type="ECO:0000256" key="5">
    <source>
        <dbReference type="ARBA" id="ARBA00023136"/>
    </source>
</evidence>
<comment type="similarity">
    <text evidence="6">Belongs to the major facilitator superfamily. Spinster (TC 2.A.1.49) family.</text>
</comment>
<evidence type="ECO:0000313" key="10">
    <source>
        <dbReference type="Proteomes" id="UP000673552"/>
    </source>
</evidence>
<gene>
    <name evidence="9" type="ORF">LSCM1_06648</name>
</gene>
<evidence type="ECO:0000313" key="9">
    <source>
        <dbReference type="EMBL" id="KAG5480974.1"/>
    </source>
</evidence>
<feature type="transmembrane region" description="Helical" evidence="7">
    <location>
        <begin position="394"/>
        <end position="413"/>
    </location>
</feature>
<organism evidence="9 10">
    <name type="scientific">Leishmania martiniquensis</name>
    <dbReference type="NCBI Taxonomy" id="1580590"/>
    <lineage>
        <taxon>Eukaryota</taxon>
        <taxon>Discoba</taxon>
        <taxon>Euglenozoa</taxon>
        <taxon>Kinetoplastea</taxon>
        <taxon>Metakinetoplastina</taxon>
        <taxon>Trypanosomatida</taxon>
        <taxon>Trypanosomatidae</taxon>
        <taxon>Leishmaniinae</taxon>
        <taxon>Leishmania</taxon>
    </lineage>
</organism>
<feature type="transmembrane region" description="Helical" evidence="7">
    <location>
        <begin position="41"/>
        <end position="64"/>
    </location>
</feature>
<reference evidence="10" key="1">
    <citation type="journal article" date="2021" name="Microbiol. Resour. Announc.">
        <title>LGAAP: Leishmaniinae Genome Assembly and Annotation Pipeline.</title>
        <authorList>
            <person name="Almutairi H."/>
            <person name="Urbaniak M.D."/>
            <person name="Bates M.D."/>
            <person name="Jariyapan N."/>
            <person name="Kwakye-Nuako G."/>
            <person name="Thomaz-Soccol V."/>
            <person name="Al-Salem W.S."/>
            <person name="Dillon R.J."/>
            <person name="Bates P.A."/>
            <person name="Gatherer D."/>
        </authorList>
    </citation>
    <scope>NUCLEOTIDE SEQUENCE [LARGE SCALE GENOMIC DNA]</scope>
</reference>
<evidence type="ECO:0000256" key="2">
    <source>
        <dbReference type="ARBA" id="ARBA00022448"/>
    </source>
</evidence>
<accession>A0A836GVN0</accession>
<evidence type="ECO:0000256" key="7">
    <source>
        <dbReference type="SAM" id="Phobius"/>
    </source>
</evidence>
<dbReference type="GeneID" id="92516572"/>
<dbReference type="InterPro" id="IPR036259">
    <property type="entry name" value="MFS_trans_sf"/>
</dbReference>
<dbReference type="Proteomes" id="UP000673552">
    <property type="component" value="Unassembled WGS sequence"/>
</dbReference>
<dbReference type="InterPro" id="IPR020846">
    <property type="entry name" value="MFS_dom"/>
</dbReference>
<dbReference type="EMBL" id="JAFEUZ010000018">
    <property type="protein sequence ID" value="KAG5480974.1"/>
    <property type="molecule type" value="Genomic_DNA"/>
</dbReference>
<feature type="transmembrane region" description="Helical" evidence="7">
    <location>
        <begin position="144"/>
        <end position="160"/>
    </location>
</feature>
<evidence type="ECO:0000259" key="8">
    <source>
        <dbReference type="PROSITE" id="PS50850"/>
    </source>
</evidence>
<evidence type="ECO:0000256" key="3">
    <source>
        <dbReference type="ARBA" id="ARBA00022692"/>
    </source>
</evidence>
<dbReference type="SUPFAM" id="SSF103473">
    <property type="entry name" value="MFS general substrate transporter"/>
    <property type="match status" value="1"/>
</dbReference>
<dbReference type="AlphaFoldDB" id="A0A836GVN0"/>
<dbReference type="PANTHER" id="PTHR23505:SF79">
    <property type="entry name" value="PROTEIN SPINSTER"/>
    <property type="match status" value="1"/>
</dbReference>
<dbReference type="InterPro" id="IPR011701">
    <property type="entry name" value="MFS"/>
</dbReference>
<feature type="transmembrane region" description="Helical" evidence="7">
    <location>
        <begin position="85"/>
        <end position="109"/>
    </location>
</feature>
<dbReference type="InterPro" id="IPR044770">
    <property type="entry name" value="MFS_spinster-like"/>
</dbReference>
<dbReference type="GO" id="GO:0022857">
    <property type="term" value="F:transmembrane transporter activity"/>
    <property type="evidence" value="ECO:0007669"/>
    <property type="project" value="InterPro"/>
</dbReference>
<dbReference type="Pfam" id="PF07690">
    <property type="entry name" value="MFS_1"/>
    <property type="match status" value="1"/>
</dbReference>
<evidence type="ECO:0000256" key="1">
    <source>
        <dbReference type="ARBA" id="ARBA00004141"/>
    </source>
</evidence>
<proteinExistence type="inferred from homology"/>